<dbReference type="OrthoDB" id="5393606at2759"/>
<dbReference type="InterPro" id="IPR049326">
    <property type="entry name" value="Rhodopsin_dom_fungi"/>
</dbReference>
<protein>
    <recommendedName>
        <fullName evidence="7">Rhodopsin domain-containing protein</fullName>
    </recommendedName>
</protein>
<keyword evidence="2 6" id="KW-0812">Transmembrane</keyword>
<organism evidence="8 9">
    <name type="scientific">Dendryphion nanum</name>
    <dbReference type="NCBI Taxonomy" id="256645"/>
    <lineage>
        <taxon>Eukaryota</taxon>
        <taxon>Fungi</taxon>
        <taxon>Dikarya</taxon>
        <taxon>Ascomycota</taxon>
        <taxon>Pezizomycotina</taxon>
        <taxon>Dothideomycetes</taxon>
        <taxon>Pleosporomycetidae</taxon>
        <taxon>Pleosporales</taxon>
        <taxon>Torulaceae</taxon>
        <taxon>Dendryphion</taxon>
    </lineage>
</organism>
<evidence type="ECO:0000313" key="9">
    <source>
        <dbReference type="Proteomes" id="UP000700596"/>
    </source>
</evidence>
<keyword evidence="3 6" id="KW-1133">Transmembrane helix</keyword>
<feature type="transmembrane region" description="Helical" evidence="6">
    <location>
        <begin position="203"/>
        <end position="228"/>
    </location>
</feature>
<dbReference type="GO" id="GO:0016020">
    <property type="term" value="C:membrane"/>
    <property type="evidence" value="ECO:0007669"/>
    <property type="project" value="UniProtKB-SubCell"/>
</dbReference>
<evidence type="ECO:0000256" key="6">
    <source>
        <dbReference type="SAM" id="Phobius"/>
    </source>
</evidence>
<feature type="transmembrane region" description="Helical" evidence="6">
    <location>
        <begin position="240"/>
        <end position="264"/>
    </location>
</feature>
<evidence type="ECO:0000256" key="2">
    <source>
        <dbReference type="ARBA" id="ARBA00022692"/>
    </source>
</evidence>
<evidence type="ECO:0000256" key="1">
    <source>
        <dbReference type="ARBA" id="ARBA00004141"/>
    </source>
</evidence>
<keyword evidence="4 6" id="KW-0472">Membrane</keyword>
<dbReference type="EMBL" id="JAGMWT010000007">
    <property type="protein sequence ID" value="KAH7125254.1"/>
    <property type="molecule type" value="Genomic_DNA"/>
</dbReference>
<comment type="similarity">
    <text evidence="5">Belongs to the SAT4 family.</text>
</comment>
<evidence type="ECO:0000259" key="7">
    <source>
        <dbReference type="Pfam" id="PF20684"/>
    </source>
</evidence>
<sequence length="334" mass="38068">MLMATQSTKIVLPVTIILAVLDICAVSLRFYVRRRKKQRLQVDDWLTIPALRLYSSTYCKESSSRSAPILLLSAQLIPSQDEWIFFLVSIPALGFIKLSILCFYQRIFTVSKRDFKNAMCVSTWFMIAAVSAWMLGFFLRYLFACRTDFDIWWTNAMRIMTECGDFQMILNALAISDFVCDLVILVMPIFPIWRLQLAIRSKIAVTIVFALGGFAVVASLIRMIWCIWQSNQNFNPDFDATLLITTFLFWNYLEATVGLLAACIPTLRSLITTSSLDSIVETVRIKFSKNSILSLTSLTRQSSRSQETGSETGFAYDTSKYKVTIPPQSTRELL</sequence>
<dbReference type="AlphaFoldDB" id="A0A9P9IN59"/>
<feature type="transmembrane region" description="Helical" evidence="6">
    <location>
        <begin position="124"/>
        <end position="143"/>
    </location>
</feature>
<dbReference type="PANTHER" id="PTHR33048:SF157">
    <property type="entry name" value="INTEGRAL MEMBRANE PROTEIN"/>
    <property type="match status" value="1"/>
</dbReference>
<evidence type="ECO:0000256" key="4">
    <source>
        <dbReference type="ARBA" id="ARBA00023136"/>
    </source>
</evidence>
<dbReference type="Pfam" id="PF20684">
    <property type="entry name" value="Fung_rhodopsin"/>
    <property type="match status" value="1"/>
</dbReference>
<dbReference type="Proteomes" id="UP000700596">
    <property type="component" value="Unassembled WGS sequence"/>
</dbReference>
<feature type="transmembrane region" description="Helical" evidence="6">
    <location>
        <begin position="83"/>
        <end position="104"/>
    </location>
</feature>
<comment type="subcellular location">
    <subcellularLocation>
        <location evidence="1">Membrane</location>
        <topology evidence="1">Multi-pass membrane protein</topology>
    </subcellularLocation>
</comment>
<feature type="domain" description="Rhodopsin" evidence="7">
    <location>
        <begin position="28"/>
        <end position="272"/>
    </location>
</feature>
<name>A0A9P9IN59_9PLEO</name>
<reference evidence="8" key="1">
    <citation type="journal article" date="2021" name="Nat. Commun.">
        <title>Genetic determinants of endophytism in the Arabidopsis root mycobiome.</title>
        <authorList>
            <person name="Mesny F."/>
            <person name="Miyauchi S."/>
            <person name="Thiergart T."/>
            <person name="Pickel B."/>
            <person name="Atanasova L."/>
            <person name="Karlsson M."/>
            <person name="Huettel B."/>
            <person name="Barry K.W."/>
            <person name="Haridas S."/>
            <person name="Chen C."/>
            <person name="Bauer D."/>
            <person name="Andreopoulos W."/>
            <person name="Pangilinan J."/>
            <person name="LaButti K."/>
            <person name="Riley R."/>
            <person name="Lipzen A."/>
            <person name="Clum A."/>
            <person name="Drula E."/>
            <person name="Henrissat B."/>
            <person name="Kohler A."/>
            <person name="Grigoriev I.V."/>
            <person name="Martin F.M."/>
            <person name="Hacquard S."/>
        </authorList>
    </citation>
    <scope>NUCLEOTIDE SEQUENCE</scope>
    <source>
        <strain evidence="8">MPI-CAGE-CH-0243</strain>
    </source>
</reference>
<comment type="caution">
    <text evidence="8">The sequence shown here is derived from an EMBL/GenBank/DDBJ whole genome shotgun (WGS) entry which is preliminary data.</text>
</comment>
<keyword evidence="9" id="KW-1185">Reference proteome</keyword>
<gene>
    <name evidence="8" type="ORF">B0J11DRAFT_550072</name>
</gene>
<evidence type="ECO:0000313" key="8">
    <source>
        <dbReference type="EMBL" id="KAH7125254.1"/>
    </source>
</evidence>
<proteinExistence type="inferred from homology"/>
<feature type="transmembrane region" description="Helical" evidence="6">
    <location>
        <begin position="12"/>
        <end position="32"/>
    </location>
</feature>
<accession>A0A9P9IN59</accession>
<evidence type="ECO:0000256" key="3">
    <source>
        <dbReference type="ARBA" id="ARBA00022989"/>
    </source>
</evidence>
<dbReference type="PANTHER" id="PTHR33048">
    <property type="entry name" value="PTH11-LIKE INTEGRAL MEMBRANE PROTEIN (AFU_ORTHOLOGUE AFUA_5G11245)"/>
    <property type="match status" value="1"/>
</dbReference>
<dbReference type="InterPro" id="IPR052337">
    <property type="entry name" value="SAT4-like"/>
</dbReference>
<evidence type="ECO:0000256" key="5">
    <source>
        <dbReference type="ARBA" id="ARBA00038359"/>
    </source>
</evidence>